<evidence type="ECO:0000256" key="2">
    <source>
        <dbReference type="ARBA" id="ARBA00023295"/>
    </source>
</evidence>
<dbReference type="STRING" id="186116.SAMN05192569_1002125"/>
<evidence type="ECO:0000256" key="3">
    <source>
        <dbReference type="RuleBase" id="RU361153"/>
    </source>
</evidence>
<reference evidence="6" key="1">
    <citation type="submission" date="2016-10" db="EMBL/GenBank/DDBJ databases">
        <authorList>
            <person name="Varghese N."/>
            <person name="Submissions S."/>
        </authorList>
    </citation>
    <scope>NUCLEOTIDE SEQUENCE [LARGE SCALE GENOMIC DNA]</scope>
    <source>
        <strain evidence="6">M1</strain>
    </source>
</reference>
<dbReference type="EMBL" id="FOJS01000002">
    <property type="protein sequence ID" value="SFA40581.1"/>
    <property type="molecule type" value="Genomic_DNA"/>
</dbReference>
<dbReference type="InterPro" id="IPR001547">
    <property type="entry name" value="Glyco_hydro_5"/>
</dbReference>
<dbReference type="SUPFAM" id="SSF51445">
    <property type="entry name" value="(Trans)glycosidases"/>
    <property type="match status" value="1"/>
</dbReference>
<feature type="domain" description="Glycoside hydrolase family 5" evidence="4">
    <location>
        <begin position="71"/>
        <end position="357"/>
    </location>
</feature>
<dbReference type="Proteomes" id="UP000198650">
    <property type="component" value="Unassembled WGS sequence"/>
</dbReference>
<dbReference type="Gene3D" id="3.20.20.80">
    <property type="entry name" value="Glycosidases"/>
    <property type="match status" value="1"/>
</dbReference>
<dbReference type="GO" id="GO:0008422">
    <property type="term" value="F:beta-glucosidase activity"/>
    <property type="evidence" value="ECO:0007669"/>
    <property type="project" value="TreeGrafter"/>
</dbReference>
<sequence>MEMLKVTKNKITDQKGNPIQLRGTCIGGWMNMEDFINGYTGSEHTLRHTVAEVIGKGKAEFLFERMRHYFFEEDDIRFIKSWGANVIRLPLNYRHFEDDERPFTYKESGFERLDHIINLCEKHELYVILDLHAVQGYQNTHWHSDNDIRHSLFWHDRTYQDRFVALWEEFARRYRGRAVIAGYNLMNEPCVNTPHGDYPHTFFNNYKPDWDRINRIYRRTVEAVRNIDPDHIIFLEGDKYSTLFEGLEAPFADNLVYSSHNYTAAGFGPGPYPGVADAKNARVVGGKYWDKEVQRQEFKNHQGTKFAEKYHVPLWVGEFGSVYNGPANEIPDRLRAIDDQIGIFEEFGAHWTTWTYKDVGVMGLVTLDPESEYMQRIAPIIKLKHALNTDDWMVWLPGFKARKAVEELAAHLEEVIGDLDIVHSHNVACLSQAILTVYTGALIQPAYAKLFKGLSEEKIDDIMQSFAFKNCKINYGLLDILKKYANQSSISL</sequence>
<keyword evidence="1 3" id="KW-0378">Hydrolase</keyword>
<proteinExistence type="inferred from homology"/>
<dbReference type="PANTHER" id="PTHR31297:SF13">
    <property type="entry name" value="PUTATIVE-RELATED"/>
    <property type="match status" value="1"/>
</dbReference>
<dbReference type="InterPro" id="IPR017853">
    <property type="entry name" value="GH"/>
</dbReference>
<dbReference type="GO" id="GO:0005576">
    <property type="term" value="C:extracellular region"/>
    <property type="evidence" value="ECO:0007669"/>
    <property type="project" value="TreeGrafter"/>
</dbReference>
<evidence type="ECO:0000256" key="1">
    <source>
        <dbReference type="ARBA" id="ARBA00022801"/>
    </source>
</evidence>
<dbReference type="PANTHER" id="PTHR31297">
    <property type="entry name" value="GLUCAN ENDO-1,6-BETA-GLUCOSIDASE B"/>
    <property type="match status" value="1"/>
</dbReference>
<dbReference type="AlphaFoldDB" id="A0A1I0SM37"/>
<evidence type="ECO:0000313" key="5">
    <source>
        <dbReference type="EMBL" id="SFA40581.1"/>
    </source>
</evidence>
<protein>
    <submittedName>
        <fullName evidence="5">Aryl-phospho-beta-D-glucosidase BglC, GH1 family</fullName>
    </submittedName>
</protein>
<dbReference type="InterPro" id="IPR050386">
    <property type="entry name" value="Glycosyl_hydrolase_5"/>
</dbReference>
<accession>A0A1I0SM37</accession>
<keyword evidence="6" id="KW-1185">Reference proteome</keyword>
<name>A0A1I0SM37_9BACL</name>
<dbReference type="GO" id="GO:0009986">
    <property type="term" value="C:cell surface"/>
    <property type="evidence" value="ECO:0007669"/>
    <property type="project" value="TreeGrafter"/>
</dbReference>
<evidence type="ECO:0000313" key="6">
    <source>
        <dbReference type="Proteomes" id="UP000198650"/>
    </source>
</evidence>
<dbReference type="RefSeq" id="WP_208601731.1">
    <property type="nucleotide sequence ID" value="NZ_FOJS01000002.1"/>
</dbReference>
<comment type="similarity">
    <text evidence="3">Belongs to the glycosyl hydrolase 5 (cellulase A) family.</text>
</comment>
<keyword evidence="2 3" id="KW-0326">Glycosidase</keyword>
<organism evidence="5 6">
    <name type="scientific">Parageobacillus thermantarcticus</name>
    <dbReference type="NCBI Taxonomy" id="186116"/>
    <lineage>
        <taxon>Bacteria</taxon>
        <taxon>Bacillati</taxon>
        <taxon>Bacillota</taxon>
        <taxon>Bacilli</taxon>
        <taxon>Bacillales</taxon>
        <taxon>Anoxybacillaceae</taxon>
        <taxon>Parageobacillus</taxon>
    </lineage>
</organism>
<gene>
    <name evidence="5" type="ORF">SAMN05192569_1002125</name>
</gene>
<dbReference type="GO" id="GO:0009251">
    <property type="term" value="P:glucan catabolic process"/>
    <property type="evidence" value="ECO:0007669"/>
    <property type="project" value="TreeGrafter"/>
</dbReference>
<evidence type="ECO:0000259" key="4">
    <source>
        <dbReference type="Pfam" id="PF00150"/>
    </source>
</evidence>
<dbReference type="Pfam" id="PF00150">
    <property type="entry name" value="Cellulase"/>
    <property type="match status" value="1"/>
</dbReference>